<dbReference type="GO" id="GO:0005886">
    <property type="term" value="C:plasma membrane"/>
    <property type="evidence" value="ECO:0007669"/>
    <property type="project" value="UniProtKB-SubCell"/>
</dbReference>
<protein>
    <recommendedName>
        <fullName evidence="3">Sec translocon accessory complex subunit YajC</fullName>
    </recommendedName>
</protein>
<keyword evidence="6 11" id="KW-0812">Transmembrane</keyword>
<dbReference type="GO" id="GO:0015031">
    <property type="term" value="P:protein transport"/>
    <property type="evidence" value="ECO:0007669"/>
    <property type="project" value="UniProtKB-KW"/>
</dbReference>
<evidence type="ECO:0000256" key="4">
    <source>
        <dbReference type="ARBA" id="ARBA00022448"/>
    </source>
</evidence>
<dbReference type="InterPro" id="IPR003849">
    <property type="entry name" value="Preprotein_translocase_YajC"/>
</dbReference>
<name>A0A091BAP9_9GAMM</name>
<gene>
    <name evidence="12" type="ORF">N787_05910</name>
</gene>
<keyword evidence="4" id="KW-0813">Transport</keyword>
<sequence length="114" mass="12083">MSLLDIFVSPAAAQAAGGAAGQPSMLGSILPLIIIFIVFWFLLLRPQMKRAKEHRELLAKLQKGDEVITSGGLAGRIEDLGESFVTVEIADKVSIKVQRGAVTAVLPKGTLKSA</sequence>
<dbReference type="eggNOG" id="COG1862">
    <property type="taxonomic scope" value="Bacteria"/>
</dbReference>
<keyword evidence="9" id="KW-0811">Translocation</keyword>
<evidence type="ECO:0000256" key="2">
    <source>
        <dbReference type="ARBA" id="ARBA00006742"/>
    </source>
</evidence>
<evidence type="ECO:0000256" key="10">
    <source>
        <dbReference type="ARBA" id="ARBA00023136"/>
    </source>
</evidence>
<comment type="similarity">
    <text evidence="2">Belongs to the YajC family.</text>
</comment>
<feature type="transmembrane region" description="Helical" evidence="11">
    <location>
        <begin position="25"/>
        <end position="44"/>
    </location>
</feature>
<evidence type="ECO:0000256" key="1">
    <source>
        <dbReference type="ARBA" id="ARBA00004162"/>
    </source>
</evidence>
<comment type="caution">
    <text evidence="12">The sequence shown here is derived from an EMBL/GenBank/DDBJ whole genome shotgun (WGS) entry which is preliminary data.</text>
</comment>
<evidence type="ECO:0000256" key="8">
    <source>
        <dbReference type="ARBA" id="ARBA00022989"/>
    </source>
</evidence>
<evidence type="ECO:0000313" key="13">
    <source>
        <dbReference type="Proteomes" id="UP000029393"/>
    </source>
</evidence>
<dbReference type="EMBL" id="AVCK01000065">
    <property type="protein sequence ID" value="KFN41490.1"/>
    <property type="molecule type" value="Genomic_DNA"/>
</dbReference>
<dbReference type="Pfam" id="PF02699">
    <property type="entry name" value="YajC"/>
    <property type="match status" value="1"/>
</dbReference>
<dbReference type="OrthoDB" id="9811406at2"/>
<evidence type="ECO:0000256" key="7">
    <source>
        <dbReference type="ARBA" id="ARBA00022927"/>
    </source>
</evidence>
<organism evidence="12 13">
    <name type="scientific">Arenimonas metalli CF5-1</name>
    <dbReference type="NCBI Taxonomy" id="1384056"/>
    <lineage>
        <taxon>Bacteria</taxon>
        <taxon>Pseudomonadati</taxon>
        <taxon>Pseudomonadota</taxon>
        <taxon>Gammaproteobacteria</taxon>
        <taxon>Lysobacterales</taxon>
        <taxon>Lysobacteraceae</taxon>
        <taxon>Arenimonas</taxon>
    </lineage>
</organism>
<evidence type="ECO:0000256" key="11">
    <source>
        <dbReference type="SAM" id="Phobius"/>
    </source>
</evidence>
<keyword evidence="7" id="KW-0653">Protein transport</keyword>
<evidence type="ECO:0000256" key="3">
    <source>
        <dbReference type="ARBA" id="ARBA00014962"/>
    </source>
</evidence>
<dbReference type="PATRIC" id="fig|1384056.3.peg.2698"/>
<dbReference type="PANTHER" id="PTHR33909">
    <property type="entry name" value="SEC TRANSLOCON ACCESSORY COMPLEX SUBUNIT YAJC"/>
    <property type="match status" value="1"/>
</dbReference>
<dbReference type="PRINTS" id="PR01853">
    <property type="entry name" value="YAJCTRNLCASE"/>
</dbReference>
<keyword evidence="13" id="KW-1185">Reference proteome</keyword>
<reference evidence="12 13" key="1">
    <citation type="submission" date="2013-09" db="EMBL/GenBank/DDBJ databases">
        <title>Genome sequencing of Arenimonas metalli.</title>
        <authorList>
            <person name="Chen F."/>
            <person name="Wang G."/>
        </authorList>
    </citation>
    <scope>NUCLEOTIDE SEQUENCE [LARGE SCALE GENOMIC DNA]</scope>
    <source>
        <strain evidence="12 13">CF5-1</strain>
    </source>
</reference>
<keyword evidence="5" id="KW-1003">Cell membrane</keyword>
<dbReference type="AlphaFoldDB" id="A0A091BAP9"/>
<dbReference type="RefSeq" id="WP_034215467.1">
    <property type="nucleotide sequence ID" value="NZ_AVCK01000065.1"/>
</dbReference>
<evidence type="ECO:0000313" key="12">
    <source>
        <dbReference type="EMBL" id="KFN41490.1"/>
    </source>
</evidence>
<dbReference type="PANTHER" id="PTHR33909:SF1">
    <property type="entry name" value="SEC TRANSLOCON ACCESSORY COMPLEX SUBUNIT YAJC"/>
    <property type="match status" value="1"/>
</dbReference>
<proteinExistence type="inferred from homology"/>
<evidence type="ECO:0000256" key="9">
    <source>
        <dbReference type="ARBA" id="ARBA00023010"/>
    </source>
</evidence>
<dbReference type="NCBIfam" id="TIGR00739">
    <property type="entry name" value="yajC"/>
    <property type="match status" value="1"/>
</dbReference>
<keyword evidence="8 11" id="KW-1133">Transmembrane helix</keyword>
<dbReference type="STRING" id="1384056.N787_05910"/>
<dbReference type="SMART" id="SM01323">
    <property type="entry name" value="YajC"/>
    <property type="match status" value="1"/>
</dbReference>
<keyword evidence="10 11" id="KW-0472">Membrane</keyword>
<evidence type="ECO:0000256" key="6">
    <source>
        <dbReference type="ARBA" id="ARBA00022692"/>
    </source>
</evidence>
<comment type="subcellular location">
    <subcellularLocation>
        <location evidence="1">Cell membrane</location>
        <topology evidence="1">Single-pass membrane protein</topology>
    </subcellularLocation>
</comment>
<dbReference type="Proteomes" id="UP000029393">
    <property type="component" value="Unassembled WGS sequence"/>
</dbReference>
<evidence type="ECO:0000256" key="5">
    <source>
        <dbReference type="ARBA" id="ARBA00022475"/>
    </source>
</evidence>
<accession>A0A091BAP9</accession>